<proteinExistence type="predicted"/>
<evidence type="ECO:0000313" key="1">
    <source>
        <dbReference type="EMBL" id="UVC14751.1"/>
    </source>
</evidence>
<keyword evidence="2" id="KW-1185">Reference proteome</keyword>
<organism evidence="1 2">
    <name type="scientific">Mesorhizobium onobrychidis</name>
    <dbReference type="NCBI Taxonomy" id="2775404"/>
    <lineage>
        <taxon>Bacteria</taxon>
        <taxon>Pseudomonadati</taxon>
        <taxon>Pseudomonadota</taxon>
        <taxon>Alphaproteobacteria</taxon>
        <taxon>Hyphomicrobiales</taxon>
        <taxon>Phyllobacteriaceae</taxon>
        <taxon>Mesorhizobium</taxon>
    </lineage>
</organism>
<evidence type="ECO:0000313" key="2">
    <source>
        <dbReference type="Proteomes" id="UP001058098"/>
    </source>
</evidence>
<gene>
    <name evidence="1" type="ORF">IHQ72_29745</name>
</gene>
<accession>A0ABY5QU77</accession>
<dbReference type="RefSeq" id="WP_258119168.1">
    <property type="nucleotide sequence ID" value="NZ_CP062229.1"/>
</dbReference>
<dbReference type="EMBL" id="CP062229">
    <property type="protein sequence ID" value="UVC14751.1"/>
    <property type="molecule type" value="Genomic_DNA"/>
</dbReference>
<reference evidence="1" key="1">
    <citation type="submission" date="2020-09" db="EMBL/GenBank/DDBJ databases">
        <title>Rhizobia associated with sainfoin plants.</title>
        <authorList>
            <person name="Asharfi S."/>
            <person name="Kuzmanovic N."/>
            <person name="Bunk B."/>
            <person name="Sproeer C."/>
            <person name="Becker M."/>
            <person name="Thuenen T."/>
        </authorList>
    </citation>
    <scope>NUCLEOTIDE SEQUENCE</scope>
    <source>
        <strain evidence="1">OM4</strain>
    </source>
</reference>
<dbReference type="Proteomes" id="UP001058098">
    <property type="component" value="Chromosome"/>
</dbReference>
<protein>
    <submittedName>
        <fullName evidence="1">Uncharacterized protein</fullName>
    </submittedName>
</protein>
<name>A0ABY5QU77_9HYPH</name>
<sequence>MTYDEAEKIVGAINYRAFFAMGLAEPSKVGSLEGVSLAQMVEATAVVKAENRRAETHAKEHGGGYTSCVVPADRLIAAAYVLENYDPDGEAIVMSPYSGWRGNVRALGVTTLTIKPEESA</sequence>